<dbReference type="CDD" id="cd13583">
    <property type="entry name" value="PBP2_AlgQ_like_4"/>
    <property type="match status" value="1"/>
</dbReference>
<dbReference type="Pfam" id="PF01547">
    <property type="entry name" value="SBP_bac_1"/>
    <property type="match status" value="1"/>
</dbReference>
<keyword evidence="4" id="KW-0564">Palmitate</keyword>
<keyword evidence="5" id="KW-0449">Lipoprotein</keyword>
<protein>
    <submittedName>
        <fullName evidence="7">Extracellular solute-binding protein</fullName>
    </submittedName>
</protein>
<name>A0ABT0W4J7_9BACI</name>
<evidence type="ECO:0000256" key="4">
    <source>
        <dbReference type="ARBA" id="ARBA00023139"/>
    </source>
</evidence>
<evidence type="ECO:0000313" key="8">
    <source>
        <dbReference type="Proteomes" id="UP001523262"/>
    </source>
</evidence>
<dbReference type="Proteomes" id="UP001523262">
    <property type="component" value="Unassembled WGS sequence"/>
</dbReference>
<feature type="chain" id="PRO_5045562297" evidence="6">
    <location>
        <begin position="24"/>
        <end position="555"/>
    </location>
</feature>
<keyword evidence="8" id="KW-1185">Reference proteome</keyword>
<dbReference type="PROSITE" id="PS51257">
    <property type="entry name" value="PROKAR_LIPOPROTEIN"/>
    <property type="match status" value="1"/>
</dbReference>
<evidence type="ECO:0000313" key="7">
    <source>
        <dbReference type="EMBL" id="MCM2531261.1"/>
    </source>
</evidence>
<reference evidence="7 8" key="1">
    <citation type="submission" date="2022-06" db="EMBL/GenBank/DDBJ databases">
        <authorList>
            <person name="Jeon C.O."/>
        </authorList>
    </citation>
    <scope>NUCLEOTIDE SEQUENCE [LARGE SCALE GENOMIC DNA]</scope>
    <source>
        <strain evidence="7 8">KCTC 13943</strain>
    </source>
</reference>
<dbReference type="SUPFAM" id="SSF53850">
    <property type="entry name" value="Periplasmic binding protein-like II"/>
    <property type="match status" value="1"/>
</dbReference>
<sequence>MAKKVNKLVSLVATVTVLGSLLAACSSNKSVSSTASSSNSTASGAAMPSYTVGKTFKATKPLTFTTMYNDSATYPYKKDWLLWSEITKRTNVTLNPTVVPMSDYNQKRSLLISSGDAPLIIPKTYPGQEAPYVTSGAILPISDYVKYMPNFMDKVKKWNLQPEIDNLRQADGKYYLLPGLHQEVWPDYTLAIRTDIFEKNNIAIPKTWNEFEAALKKLKEAYPDVTPFSDRWSTTGNGGSLGALLSYAAPTFGTIAGFSTQNYVTFDQKQKKFVFAGASKNYEDMLKYFNKLVTEGVMDKESLSQSDDTALQKFETGKSFVISANSQTLVDMRNAMNKTLGAGNFSIAKIDIPGGPVGTVMAGSRLENGIMINAKAKDDPNFIALLQFVDWLWYSDEGEELTKWGVQGTTYTMSNGKRTLESGVNFLGVNPSGTKDLRMDFGFGTGTFAYGGTTDLLHSTMSPEEIKFQDSMAKTHKAMPVNPPYPMNATDAEQANLISTPLTDTVRQNTAEFILGTRSFSDWNNYVSELKAKGMDKYLELVNNSYKAVEKKIKK</sequence>
<gene>
    <name evidence="7" type="ORF">NDK43_00940</name>
</gene>
<comment type="caution">
    <text evidence="7">The sequence shown here is derived from an EMBL/GenBank/DDBJ whole genome shotgun (WGS) entry which is preliminary data.</text>
</comment>
<organism evidence="7 8">
    <name type="scientific">Neobacillus pocheonensis</name>
    <dbReference type="NCBI Taxonomy" id="363869"/>
    <lineage>
        <taxon>Bacteria</taxon>
        <taxon>Bacillati</taxon>
        <taxon>Bacillota</taxon>
        <taxon>Bacilli</taxon>
        <taxon>Bacillales</taxon>
        <taxon>Bacillaceae</taxon>
        <taxon>Neobacillus</taxon>
    </lineage>
</organism>
<dbReference type="PANTHER" id="PTHR43649:SF33">
    <property type="entry name" value="POLYGALACTURONAN_RHAMNOGALACTURONAN-BINDING PROTEIN YTCQ"/>
    <property type="match status" value="1"/>
</dbReference>
<keyword evidence="2 6" id="KW-0732">Signal</keyword>
<evidence type="ECO:0000256" key="5">
    <source>
        <dbReference type="ARBA" id="ARBA00023288"/>
    </source>
</evidence>
<dbReference type="InterPro" id="IPR006059">
    <property type="entry name" value="SBP"/>
</dbReference>
<evidence type="ECO:0000256" key="3">
    <source>
        <dbReference type="ARBA" id="ARBA00023136"/>
    </source>
</evidence>
<dbReference type="Gene3D" id="3.40.190.10">
    <property type="entry name" value="Periplasmic binding protein-like II"/>
    <property type="match status" value="2"/>
</dbReference>
<evidence type="ECO:0000256" key="2">
    <source>
        <dbReference type="ARBA" id="ARBA00022729"/>
    </source>
</evidence>
<evidence type="ECO:0000256" key="1">
    <source>
        <dbReference type="ARBA" id="ARBA00022475"/>
    </source>
</evidence>
<accession>A0ABT0W4J7</accession>
<dbReference type="EMBL" id="JAMQCR010000001">
    <property type="protein sequence ID" value="MCM2531261.1"/>
    <property type="molecule type" value="Genomic_DNA"/>
</dbReference>
<feature type="signal peptide" evidence="6">
    <location>
        <begin position="1"/>
        <end position="23"/>
    </location>
</feature>
<proteinExistence type="predicted"/>
<keyword evidence="1" id="KW-1003">Cell membrane</keyword>
<keyword evidence="3" id="KW-0472">Membrane</keyword>
<dbReference type="PANTHER" id="PTHR43649">
    <property type="entry name" value="ARABINOSE-BINDING PROTEIN-RELATED"/>
    <property type="match status" value="1"/>
</dbReference>
<dbReference type="InterPro" id="IPR050490">
    <property type="entry name" value="Bact_solute-bd_prot1"/>
</dbReference>
<evidence type="ECO:0000256" key="6">
    <source>
        <dbReference type="SAM" id="SignalP"/>
    </source>
</evidence>